<name>A0AA38VGJ5_9PEZI</name>
<dbReference type="EMBL" id="JANBVN010000074">
    <property type="protein sequence ID" value="KAJ9150109.1"/>
    <property type="molecule type" value="Genomic_DNA"/>
</dbReference>
<keyword evidence="1" id="KW-0732">Signal</keyword>
<dbReference type="Proteomes" id="UP001174691">
    <property type="component" value="Unassembled WGS sequence"/>
</dbReference>
<evidence type="ECO:0000313" key="3">
    <source>
        <dbReference type="Proteomes" id="UP001174691"/>
    </source>
</evidence>
<sequence length="99" mass="10669">MHFPLLLQFIAASGLALAPVLAAPTEELKGHTALEKRTVFRGYCNVDQNACHWSASDGSRVGTCTCSTGNECRINNGLCYYDDQTLSCICPNGSKQLEA</sequence>
<evidence type="ECO:0000256" key="1">
    <source>
        <dbReference type="SAM" id="SignalP"/>
    </source>
</evidence>
<accession>A0AA38VGJ5</accession>
<organism evidence="2 3">
    <name type="scientific">Coniochaeta hoffmannii</name>
    <dbReference type="NCBI Taxonomy" id="91930"/>
    <lineage>
        <taxon>Eukaryota</taxon>
        <taxon>Fungi</taxon>
        <taxon>Dikarya</taxon>
        <taxon>Ascomycota</taxon>
        <taxon>Pezizomycotina</taxon>
        <taxon>Sordariomycetes</taxon>
        <taxon>Sordariomycetidae</taxon>
        <taxon>Coniochaetales</taxon>
        <taxon>Coniochaetaceae</taxon>
        <taxon>Coniochaeta</taxon>
    </lineage>
</organism>
<gene>
    <name evidence="2" type="ORF">NKR19_g5419</name>
</gene>
<dbReference type="AlphaFoldDB" id="A0AA38VGJ5"/>
<evidence type="ECO:0000313" key="2">
    <source>
        <dbReference type="EMBL" id="KAJ9150109.1"/>
    </source>
</evidence>
<protein>
    <submittedName>
        <fullName evidence="2">Uncharacterized protein</fullName>
    </submittedName>
</protein>
<reference evidence="2" key="1">
    <citation type="submission" date="2022-07" db="EMBL/GenBank/DDBJ databases">
        <title>Fungi with potential for degradation of polypropylene.</title>
        <authorList>
            <person name="Gostincar C."/>
        </authorList>
    </citation>
    <scope>NUCLEOTIDE SEQUENCE</scope>
    <source>
        <strain evidence="2">EXF-13287</strain>
    </source>
</reference>
<keyword evidence="3" id="KW-1185">Reference proteome</keyword>
<comment type="caution">
    <text evidence="2">The sequence shown here is derived from an EMBL/GenBank/DDBJ whole genome shotgun (WGS) entry which is preliminary data.</text>
</comment>
<feature type="chain" id="PRO_5041445643" evidence="1">
    <location>
        <begin position="23"/>
        <end position="99"/>
    </location>
</feature>
<feature type="signal peptide" evidence="1">
    <location>
        <begin position="1"/>
        <end position="22"/>
    </location>
</feature>
<proteinExistence type="predicted"/>